<feature type="transmembrane region" description="Helical" evidence="1">
    <location>
        <begin position="21"/>
        <end position="41"/>
    </location>
</feature>
<accession>A0A517MRM8</accession>
<organism evidence="2 3">
    <name type="scientific">Adhaeretor mobilis</name>
    <dbReference type="NCBI Taxonomy" id="1930276"/>
    <lineage>
        <taxon>Bacteria</taxon>
        <taxon>Pseudomonadati</taxon>
        <taxon>Planctomycetota</taxon>
        <taxon>Planctomycetia</taxon>
        <taxon>Pirellulales</taxon>
        <taxon>Lacipirellulaceae</taxon>
        <taxon>Adhaeretor</taxon>
    </lineage>
</organism>
<evidence type="ECO:0000256" key="1">
    <source>
        <dbReference type="SAM" id="Phobius"/>
    </source>
</evidence>
<dbReference type="KEGG" id="amob:HG15A2_08010"/>
<dbReference type="Proteomes" id="UP000319852">
    <property type="component" value="Chromosome"/>
</dbReference>
<dbReference type="EMBL" id="CP036263">
    <property type="protein sequence ID" value="QDS97538.1"/>
    <property type="molecule type" value="Genomic_DNA"/>
</dbReference>
<reference evidence="2 3" key="1">
    <citation type="submission" date="2019-02" db="EMBL/GenBank/DDBJ databases">
        <title>Deep-cultivation of Planctomycetes and their phenomic and genomic characterization uncovers novel biology.</title>
        <authorList>
            <person name="Wiegand S."/>
            <person name="Jogler M."/>
            <person name="Boedeker C."/>
            <person name="Pinto D."/>
            <person name="Vollmers J."/>
            <person name="Rivas-Marin E."/>
            <person name="Kohn T."/>
            <person name="Peeters S.H."/>
            <person name="Heuer A."/>
            <person name="Rast P."/>
            <person name="Oberbeckmann S."/>
            <person name="Bunk B."/>
            <person name="Jeske O."/>
            <person name="Meyerdierks A."/>
            <person name="Storesund J.E."/>
            <person name="Kallscheuer N."/>
            <person name="Luecker S."/>
            <person name="Lage O.M."/>
            <person name="Pohl T."/>
            <person name="Merkel B.J."/>
            <person name="Hornburger P."/>
            <person name="Mueller R.-W."/>
            <person name="Bruemmer F."/>
            <person name="Labrenz M."/>
            <person name="Spormann A.M."/>
            <person name="Op den Camp H."/>
            <person name="Overmann J."/>
            <person name="Amann R."/>
            <person name="Jetten M.S.M."/>
            <person name="Mascher T."/>
            <person name="Medema M.H."/>
            <person name="Devos D.P."/>
            <person name="Kaster A.-K."/>
            <person name="Ovreas L."/>
            <person name="Rohde M."/>
            <person name="Galperin M.Y."/>
            <person name="Jogler C."/>
        </authorList>
    </citation>
    <scope>NUCLEOTIDE SEQUENCE [LARGE SCALE GENOMIC DNA]</scope>
    <source>
        <strain evidence="2 3">HG15A2</strain>
    </source>
</reference>
<keyword evidence="3" id="KW-1185">Reference proteome</keyword>
<feature type="transmembrane region" description="Helical" evidence="1">
    <location>
        <begin position="53"/>
        <end position="71"/>
    </location>
</feature>
<feature type="transmembrane region" description="Helical" evidence="1">
    <location>
        <begin position="83"/>
        <end position="104"/>
    </location>
</feature>
<dbReference type="Gene3D" id="2.40.50.870">
    <property type="entry name" value="Protein of unknown function (DUF3299)"/>
    <property type="match status" value="1"/>
</dbReference>
<evidence type="ECO:0000313" key="3">
    <source>
        <dbReference type="Proteomes" id="UP000319852"/>
    </source>
</evidence>
<evidence type="ECO:0008006" key="4">
    <source>
        <dbReference type="Google" id="ProtNLM"/>
    </source>
</evidence>
<name>A0A517MRM8_9BACT</name>
<keyword evidence="1" id="KW-0472">Membrane</keyword>
<keyword evidence="1" id="KW-0812">Transmembrane</keyword>
<proteinExistence type="predicted"/>
<gene>
    <name evidence="2" type="ORF">HG15A2_08010</name>
</gene>
<evidence type="ECO:0000313" key="2">
    <source>
        <dbReference type="EMBL" id="QDS97538.1"/>
    </source>
</evidence>
<sequence length="237" mass="25912" precursor="true">MSTIESIPDTSFERDEFDYRALSTGAVAAGILGALSTLIFLAGSNSFDSALKITPLPILALAVGLRSWFRIRSQPEALSGRGIAMLGIILGVISLAGGLGYASYVHVTEVREGYERTSFYEFAPDQNELNLGDPVPDDIEELDGKPVFIKGFMRPDSIAVSKGVKEFLLVRDNNECCYGDASKVKYYDQLAVNVKDKKGVEYSRGMFRVHGTLHVLPHNSTRGPGYPVFSIEAEHVE</sequence>
<dbReference type="AlphaFoldDB" id="A0A517MRM8"/>
<dbReference type="OrthoDB" id="279013at2"/>
<dbReference type="RefSeq" id="WP_145058003.1">
    <property type="nucleotide sequence ID" value="NZ_CP036263.1"/>
</dbReference>
<keyword evidence="1" id="KW-1133">Transmembrane helix</keyword>
<protein>
    <recommendedName>
        <fullName evidence="4">DUF4190 domain-containing protein</fullName>
    </recommendedName>
</protein>